<dbReference type="InterPro" id="IPR010562">
    <property type="entry name" value="Haemolymph_juvenile_hormone-bd"/>
</dbReference>
<comment type="similarity">
    <text evidence="3">Belongs to the TO family.</text>
</comment>
<dbReference type="PANTHER" id="PTHR11008">
    <property type="entry name" value="PROTEIN TAKEOUT-LIKE PROTEIN"/>
    <property type="match status" value="1"/>
</dbReference>
<protein>
    <recommendedName>
        <fullName evidence="6">Circadian clock-controlled protein</fullName>
    </recommendedName>
</protein>
<name>A0A1B6KVN1_9HEMI</name>
<dbReference type="EMBL" id="GEBQ01024673">
    <property type="protein sequence ID" value="JAT15304.1"/>
    <property type="molecule type" value="Transcribed_RNA"/>
</dbReference>
<dbReference type="Gene3D" id="3.15.10.30">
    <property type="entry name" value="Haemolymph juvenile hormone binding protein"/>
    <property type="match status" value="1"/>
</dbReference>
<organism evidence="5">
    <name type="scientific">Graphocephala atropunctata</name>
    <dbReference type="NCBI Taxonomy" id="36148"/>
    <lineage>
        <taxon>Eukaryota</taxon>
        <taxon>Metazoa</taxon>
        <taxon>Ecdysozoa</taxon>
        <taxon>Arthropoda</taxon>
        <taxon>Hexapoda</taxon>
        <taxon>Insecta</taxon>
        <taxon>Pterygota</taxon>
        <taxon>Neoptera</taxon>
        <taxon>Paraneoptera</taxon>
        <taxon>Hemiptera</taxon>
        <taxon>Auchenorrhyncha</taxon>
        <taxon>Membracoidea</taxon>
        <taxon>Cicadellidae</taxon>
        <taxon>Cicadellinae</taxon>
        <taxon>Cicadellini</taxon>
        <taxon>Graphocephala</taxon>
    </lineage>
</organism>
<proteinExistence type="inferred from homology"/>
<evidence type="ECO:0000256" key="2">
    <source>
        <dbReference type="ARBA" id="ARBA00023108"/>
    </source>
</evidence>
<dbReference type="Pfam" id="PF06585">
    <property type="entry name" value="JHBP"/>
    <property type="match status" value="1"/>
</dbReference>
<feature type="chain" id="PRO_5008586909" description="Circadian clock-controlled protein" evidence="4">
    <location>
        <begin position="35"/>
        <end position="276"/>
    </location>
</feature>
<evidence type="ECO:0000313" key="5">
    <source>
        <dbReference type="EMBL" id="JAT15304.1"/>
    </source>
</evidence>
<dbReference type="InterPro" id="IPR038606">
    <property type="entry name" value="To_sf"/>
</dbReference>
<dbReference type="SMART" id="SM00700">
    <property type="entry name" value="JHBP"/>
    <property type="match status" value="1"/>
</dbReference>
<evidence type="ECO:0000256" key="3">
    <source>
        <dbReference type="ARBA" id="ARBA00060902"/>
    </source>
</evidence>
<keyword evidence="2" id="KW-0090">Biological rhythms</keyword>
<gene>
    <name evidence="5" type="ORF">g.6036</name>
</gene>
<evidence type="ECO:0000256" key="4">
    <source>
        <dbReference type="SAM" id="SignalP"/>
    </source>
</evidence>
<sequence>MDYSQSPPLQAAAVAEMASIVAVVLLSALGITLAAESTPGVVTSQPEWISKPCSWAASDVDQCLKEQFQGMFPYLMKGIPEIGIPQFEPLYIDKIGITKGRGTVKLQGNFNQLYAHGPSKSVILAARLDKAGERLQLSLYIPEIRTESNYELDGNILLLPIKGKGKARLIITNATADASVKMTFPRLPTGQEVMQASDMKIDFRMDDVKIELDNLFNGNRLLGRKANKFVNKNAMVIVNTLRDDIGDSLSEVFKKIINDGYGRTPTQFWLQRDTSA</sequence>
<dbReference type="AlphaFoldDB" id="A0A1B6KVN1"/>
<keyword evidence="1 4" id="KW-0732">Signal</keyword>
<dbReference type="GO" id="GO:0007623">
    <property type="term" value="P:circadian rhythm"/>
    <property type="evidence" value="ECO:0007669"/>
    <property type="project" value="UniProtKB-ARBA"/>
</dbReference>
<dbReference type="PANTHER" id="PTHR11008:SF33">
    <property type="entry name" value="PROTEIN TAKEOUT"/>
    <property type="match status" value="1"/>
</dbReference>
<evidence type="ECO:0000256" key="1">
    <source>
        <dbReference type="ARBA" id="ARBA00022729"/>
    </source>
</evidence>
<reference evidence="5" key="1">
    <citation type="submission" date="2015-11" db="EMBL/GenBank/DDBJ databases">
        <title>De novo transcriptome assembly of four potential Pierce s Disease insect vectors from Arizona vineyards.</title>
        <authorList>
            <person name="Tassone E.E."/>
        </authorList>
    </citation>
    <scope>NUCLEOTIDE SEQUENCE</scope>
</reference>
<dbReference type="FunFam" id="3.15.10.30:FF:000001">
    <property type="entry name" value="Takeout-like protein 1"/>
    <property type="match status" value="1"/>
</dbReference>
<feature type="signal peptide" evidence="4">
    <location>
        <begin position="1"/>
        <end position="34"/>
    </location>
</feature>
<dbReference type="GO" id="GO:0005615">
    <property type="term" value="C:extracellular space"/>
    <property type="evidence" value="ECO:0007669"/>
    <property type="project" value="TreeGrafter"/>
</dbReference>
<accession>A0A1B6KVN1</accession>
<evidence type="ECO:0008006" key="6">
    <source>
        <dbReference type="Google" id="ProtNLM"/>
    </source>
</evidence>